<evidence type="ECO:0000313" key="5">
    <source>
        <dbReference type="EnsemblMetazoa" id="XP_030853351"/>
    </source>
</evidence>
<keyword evidence="3" id="KW-0539">Nucleus</keyword>
<evidence type="ECO:0000256" key="2">
    <source>
        <dbReference type="ARBA" id="ARBA00007643"/>
    </source>
</evidence>
<comment type="similarity">
    <text evidence="2">Belongs to the TLS1 family.</text>
</comment>
<sequence>MATFKAKKKRSIRQRKTSSDSEDDGQSNEDIRNILEETKEAQKFRERPHGVSATALLTGKKMTKVEEMNDDDPFNLKVGGMLSLKEIKDRNRDRSDESDRDVANMGSTFAVETNQRDEDAEMMKYIEIEMNKKKGLDLDKESDPTKEGAKHKTPEDKLYELPDNLKVEAQKSSEEMLSNQMLSGIPEVDLGIEAKIKNIEATEDAKQKHLEERRNKKKNTTSFVPANMAVNYVQHSRYMHEDYYASKHQRNQQRQKKEEEPKPKPVVVGDADQPRKPDPPAPKFKRKVPNAEKATDDYHYERFKKQLRRY</sequence>
<dbReference type="GO" id="GO:0000398">
    <property type="term" value="P:mRNA splicing, via spliceosome"/>
    <property type="evidence" value="ECO:0000318"/>
    <property type="project" value="GO_Central"/>
</dbReference>
<feature type="compositionally biased region" description="Basic residues" evidence="4">
    <location>
        <begin position="1"/>
        <end position="16"/>
    </location>
</feature>
<reference evidence="5" key="2">
    <citation type="submission" date="2021-01" db="UniProtKB">
        <authorList>
            <consortium name="EnsemblMetazoa"/>
        </authorList>
    </citation>
    <scope>IDENTIFICATION</scope>
</reference>
<dbReference type="RefSeq" id="XP_030853351.1">
    <property type="nucleotide sequence ID" value="XM_030997491.1"/>
</dbReference>
<feature type="region of interest" description="Disordered" evidence="4">
    <location>
        <begin position="1"/>
        <end position="33"/>
    </location>
</feature>
<feature type="region of interest" description="Disordered" evidence="4">
    <location>
        <begin position="204"/>
        <end position="225"/>
    </location>
</feature>
<organism evidence="5 6">
    <name type="scientific">Strongylocentrotus purpuratus</name>
    <name type="common">Purple sea urchin</name>
    <dbReference type="NCBI Taxonomy" id="7668"/>
    <lineage>
        <taxon>Eukaryota</taxon>
        <taxon>Metazoa</taxon>
        <taxon>Echinodermata</taxon>
        <taxon>Eleutherozoa</taxon>
        <taxon>Echinozoa</taxon>
        <taxon>Echinoidea</taxon>
        <taxon>Euechinoidea</taxon>
        <taxon>Echinacea</taxon>
        <taxon>Camarodonta</taxon>
        <taxon>Echinidea</taxon>
        <taxon>Strongylocentrotidae</taxon>
        <taxon>Strongylocentrotus</taxon>
    </lineage>
</organism>
<dbReference type="FunCoup" id="A0A7M7PRD7">
    <property type="interactions" value="1467"/>
</dbReference>
<feature type="compositionally biased region" description="Basic and acidic residues" evidence="4">
    <location>
        <begin position="87"/>
        <end position="102"/>
    </location>
</feature>
<evidence type="ECO:0000313" key="6">
    <source>
        <dbReference type="Proteomes" id="UP000007110"/>
    </source>
</evidence>
<feature type="compositionally biased region" description="Basic and acidic residues" evidence="4">
    <location>
        <begin position="289"/>
        <end position="304"/>
    </location>
</feature>
<protein>
    <recommendedName>
        <fullName evidence="7">Telomere length and silencing protein 1 homolog</fullName>
    </recommendedName>
</protein>
<dbReference type="Pfam" id="PF07052">
    <property type="entry name" value="Hep_59"/>
    <property type="match status" value="1"/>
</dbReference>
<feature type="compositionally biased region" description="Basic and acidic residues" evidence="4">
    <location>
        <begin position="204"/>
        <end position="214"/>
    </location>
</feature>
<dbReference type="Proteomes" id="UP000007110">
    <property type="component" value="Unassembled WGS sequence"/>
</dbReference>
<evidence type="ECO:0008006" key="7">
    <source>
        <dbReference type="Google" id="ProtNLM"/>
    </source>
</evidence>
<dbReference type="OMA" id="NIKTGGM"/>
<accession>A0A7M7PRD7</accession>
<dbReference type="InterPro" id="IPR010756">
    <property type="entry name" value="Tls1-like"/>
</dbReference>
<dbReference type="KEGG" id="spu:752208"/>
<dbReference type="GO" id="GO:0005681">
    <property type="term" value="C:spliceosomal complex"/>
    <property type="evidence" value="ECO:0000318"/>
    <property type="project" value="GO_Central"/>
</dbReference>
<dbReference type="OrthoDB" id="5627at2759"/>
<dbReference type="InParanoid" id="A0A7M7PRD7"/>
<comment type="subcellular location">
    <subcellularLocation>
        <location evidence="1">Nucleus</location>
    </subcellularLocation>
</comment>
<dbReference type="PANTHER" id="PTHR13486">
    <property type="entry name" value="TELOMERE LENGTH AND SILENCING PROTEIN 1 TLS1 FAMILY MEMBER"/>
    <property type="match status" value="1"/>
</dbReference>
<dbReference type="EnsemblMetazoa" id="XM_030997491">
    <property type="protein sequence ID" value="XP_030853351"/>
    <property type="gene ID" value="LOC752208"/>
</dbReference>
<dbReference type="PANTHER" id="PTHR13486:SF2">
    <property type="entry name" value="SPLICING FACTOR C9ORF78"/>
    <property type="match status" value="1"/>
</dbReference>
<dbReference type="GeneID" id="752208"/>
<feature type="region of interest" description="Disordered" evidence="4">
    <location>
        <begin position="87"/>
        <end position="116"/>
    </location>
</feature>
<keyword evidence="6" id="KW-1185">Reference proteome</keyword>
<feature type="region of interest" description="Disordered" evidence="4">
    <location>
        <begin position="240"/>
        <end position="310"/>
    </location>
</feature>
<dbReference type="CTD" id="51759"/>
<dbReference type="AlphaFoldDB" id="A0A7M7PRD7"/>
<proteinExistence type="inferred from homology"/>
<feature type="region of interest" description="Disordered" evidence="4">
    <location>
        <begin position="132"/>
        <end position="162"/>
    </location>
</feature>
<evidence type="ECO:0000256" key="3">
    <source>
        <dbReference type="ARBA" id="ARBA00023242"/>
    </source>
</evidence>
<reference evidence="6" key="1">
    <citation type="submission" date="2015-02" db="EMBL/GenBank/DDBJ databases">
        <title>Genome sequencing for Strongylocentrotus purpuratus.</title>
        <authorList>
            <person name="Murali S."/>
            <person name="Liu Y."/>
            <person name="Vee V."/>
            <person name="English A."/>
            <person name="Wang M."/>
            <person name="Skinner E."/>
            <person name="Han Y."/>
            <person name="Muzny D.M."/>
            <person name="Worley K.C."/>
            <person name="Gibbs R.A."/>
        </authorList>
    </citation>
    <scope>NUCLEOTIDE SEQUENCE</scope>
</reference>
<evidence type="ECO:0000256" key="1">
    <source>
        <dbReference type="ARBA" id="ARBA00004123"/>
    </source>
</evidence>
<evidence type="ECO:0000256" key="4">
    <source>
        <dbReference type="SAM" id="MobiDB-lite"/>
    </source>
</evidence>
<name>A0A7M7PRD7_STRPU</name>